<dbReference type="PROSITE" id="PS51665">
    <property type="entry name" value="ENKURIN"/>
    <property type="match status" value="1"/>
</dbReference>
<evidence type="ECO:0000259" key="7">
    <source>
        <dbReference type="PROSITE" id="PS51665"/>
    </source>
</evidence>
<dbReference type="Proteomes" id="UP000053268">
    <property type="component" value="Unassembled WGS sequence"/>
</dbReference>
<protein>
    <submittedName>
        <fullName evidence="8 10">Enkurin</fullName>
    </submittedName>
</protein>
<name>A0A194QAU7_PAPXU</name>
<dbReference type="PANTHER" id="PTHR21490">
    <property type="entry name" value="ENKURIN-RELATED"/>
    <property type="match status" value="1"/>
</dbReference>
<dbReference type="InterPro" id="IPR052102">
    <property type="entry name" value="Enkurin_domain-protein"/>
</dbReference>
<evidence type="ECO:0000256" key="3">
    <source>
        <dbReference type="ARBA" id="ARBA00022490"/>
    </source>
</evidence>
<dbReference type="RefSeq" id="XP_013179469.1">
    <property type="nucleotide sequence ID" value="XM_013324015.1"/>
</dbReference>
<accession>A0A194QAU7</accession>
<sequence>MSLVEITHHDEVIYRILDKPPPEPPKTPRYESKLERELKETKIPQRRRTFGYAETPLKPPDQFLKKGEGIGQPPKKSDHKCIIGNLPAVPRCPPPEKAKEKPKVNIRVRNMKAVLKAKPRPVEPRLVDTRDGHIKKIKGSGEVPEYCLRPDFGQMPEYLVKRNRKIQRRLEKIRLAEENKESLCKLINEQERQKLLDDLKQNWQLMQKAFLQLPMLTDTIPKIVRKTKMEQELRQLEKDIALVESNPYIYIYE</sequence>
<dbReference type="GO" id="GO:0001669">
    <property type="term" value="C:acrosomal vesicle"/>
    <property type="evidence" value="ECO:0007669"/>
    <property type="project" value="TreeGrafter"/>
</dbReference>
<proteinExistence type="predicted"/>
<evidence type="ECO:0000256" key="2">
    <source>
        <dbReference type="ARBA" id="ARBA00004245"/>
    </source>
</evidence>
<organism evidence="8 9">
    <name type="scientific">Papilio xuthus</name>
    <name type="common">Asian swallowtail butterfly</name>
    <dbReference type="NCBI Taxonomy" id="66420"/>
    <lineage>
        <taxon>Eukaryota</taxon>
        <taxon>Metazoa</taxon>
        <taxon>Ecdysozoa</taxon>
        <taxon>Arthropoda</taxon>
        <taxon>Hexapoda</taxon>
        <taxon>Insecta</taxon>
        <taxon>Pterygota</taxon>
        <taxon>Neoptera</taxon>
        <taxon>Endopterygota</taxon>
        <taxon>Lepidoptera</taxon>
        <taxon>Glossata</taxon>
        <taxon>Ditrysia</taxon>
        <taxon>Papilionoidea</taxon>
        <taxon>Papilionidae</taxon>
        <taxon>Papilioninae</taxon>
        <taxon>Papilio</taxon>
    </lineage>
</organism>
<evidence type="ECO:0000256" key="6">
    <source>
        <dbReference type="SAM" id="MobiDB-lite"/>
    </source>
</evidence>
<evidence type="ECO:0000313" key="10">
    <source>
        <dbReference type="RefSeq" id="XP_013179469.1"/>
    </source>
</evidence>
<evidence type="ECO:0000313" key="9">
    <source>
        <dbReference type="Proteomes" id="UP000053268"/>
    </source>
</evidence>
<evidence type="ECO:0000256" key="5">
    <source>
        <dbReference type="ARBA" id="ARBA00023273"/>
    </source>
</evidence>
<reference evidence="8 9" key="1">
    <citation type="journal article" date="2015" name="Nat. Commun.">
        <title>Outbred genome sequencing and CRISPR/Cas9 gene editing in butterflies.</title>
        <authorList>
            <person name="Li X."/>
            <person name="Fan D."/>
            <person name="Zhang W."/>
            <person name="Liu G."/>
            <person name="Zhang L."/>
            <person name="Zhao L."/>
            <person name="Fang X."/>
            <person name="Chen L."/>
            <person name="Dong Y."/>
            <person name="Chen Y."/>
            <person name="Ding Y."/>
            <person name="Zhao R."/>
            <person name="Feng M."/>
            <person name="Zhu Y."/>
            <person name="Feng Y."/>
            <person name="Jiang X."/>
            <person name="Zhu D."/>
            <person name="Xiang H."/>
            <person name="Feng X."/>
            <person name="Li S."/>
            <person name="Wang J."/>
            <person name="Zhang G."/>
            <person name="Kronforst M.R."/>
            <person name="Wang W."/>
        </authorList>
    </citation>
    <scope>NUCLEOTIDE SEQUENCE [LARGE SCALE GENOMIC DNA]</scope>
    <source>
        <strain evidence="8">Ya'a_city_454_Px</strain>
        <tissue evidence="8">Whole body</tissue>
    </source>
</reference>
<dbReference type="PANTHER" id="PTHR21490:SF0">
    <property type="entry name" value="ENKURIN"/>
    <property type="match status" value="1"/>
</dbReference>
<comment type="subcellular location">
    <subcellularLocation>
        <location evidence="1">Cell projection</location>
        <location evidence="1">Cilium</location>
    </subcellularLocation>
    <subcellularLocation>
        <location evidence="2">Cytoplasm</location>
        <location evidence="2">Cytoskeleton</location>
    </subcellularLocation>
</comment>
<keyword evidence="5" id="KW-0966">Cell projection</keyword>
<dbReference type="Pfam" id="PF13864">
    <property type="entry name" value="Enkurin"/>
    <property type="match status" value="1"/>
</dbReference>
<dbReference type="GeneID" id="106126382"/>
<dbReference type="KEGG" id="pxu:106126382"/>
<dbReference type="EMBL" id="KQ459463">
    <property type="protein sequence ID" value="KPJ00546.1"/>
    <property type="molecule type" value="Genomic_DNA"/>
</dbReference>
<dbReference type="GO" id="GO:0005516">
    <property type="term" value="F:calmodulin binding"/>
    <property type="evidence" value="ECO:0007669"/>
    <property type="project" value="TreeGrafter"/>
</dbReference>
<keyword evidence="3" id="KW-0963">Cytoplasm</keyword>
<dbReference type="GO" id="GO:0005879">
    <property type="term" value="C:axonemal microtubule"/>
    <property type="evidence" value="ECO:0007669"/>
    <property type="project" value="TreeGrafter"/>
</dbReference>
<dbReference type="OrthoDB" id="2123594at2759"/>
<evidence type="ECO:0000256" key="1">
    <source>
        <dbReference type="ARBA" id="ARBA00004138"/>
    </source>
</evidence>
<keyword evidence="4" id="KW-0206">Cytoskeleton</keyword>
<evidence type="ECO:0000256" key="4">
    <source>
        <dbReference type="ARBA" id="ARBA00023212"/>
    </source>
</evidence>
<evidence type="ECO:0000313" key="8">
    <source>
        <dbReference type="EMBL" id="KPJ00546.1"/>
    </source>
</evidence>
<dbReference type="AlphaFoldDB" id="A0A194QAU7"/>
<keyword evidence="9" id="KW-1185">Reference proteome</keyword>
<dbReference type="Proteomes" id="UP000694872">
    <property type="component" value="Unplaced"/>
</dbReference>
<gene>
    <name evidence="10" type="primary">LOC106126382</name>
    <name evidence="8" type="ORF">RR46_07136</name>
</gene>
<dbReference type="InterPro" id="IPR027012">
    <property type="entry name" value="Enkurin_dom"/>
</dbReference>
<dbReference type="STRING" id="66420.A0A194QAU7"/>
<feature type="domain" description="Enkurin" evidence="7">
    <location>
        <begin position="161"/>
        <end position="251"/>
    </location>
</feature>
<feature type="region of interest" description="Disordered" evidence="6">
    <location>
        <begin position="37"/>
        <end position="78"/>
    </location>
</feature>
<reference evidence="10" key="2">
    <citation type="submission" date="2025-04" db="UniProtKB">
        <authorList>
            <consortium name="RefSeq"/>
        </authorList>
    </citation>
    <scope>IDENTIFICATION</scope>
</reference>